<evidence type="ECO:0000313" key="6">
    <source>
        <dbReference type="Proteomes" id="UP001332939"/>
    </source>
</evidence>
<evidence type="ECO:0000256" key="3">
    <source>
        <dbReference type="ARBA" id="ARBA00022840"/>
    </source>
</evidence>
<dbReference type="PANTHER" id="PTHR42734:SF18">
    <property type="entry name" value="VITAMIN B12 IMPORT ATP-BINDING PROTEIN BTUD"/>
    <property type="match status" value="1"/>
</dbReference>
<proteinExistence type="predicted"/>
<protein>
    <submittedName>
        <fullName evidence="5">ATP-binding cassette domain-containing protein</fullName>
    </submittedName>
</protein>
<evidence type="ECO:0000259" key="4">
    <source>
        <dbReference type="PROSITE" id="PS50893"/>
    </source>
</evidence>
<dbReference type="EMBL" id="JAMZOO010000001">
    <property type="protein sequence ID" value="MEB6856590.1"/>
    <property type="molecule type" value="Genomic_DNA"/>
</dbReference>
<dbReference type="SUPFAM" id="SSF52540">
    <property type="entry name" value="P-loop containing nucleoside triphosphate hydrolases"/>
    <property type="match status" value="1"/>
</dbReference>
<keyword evidence="2" id="KW-0547">Nucleotide-binding</keyword>
<evidence type="ECO:0000313" key="5">
    <source>
        <dbReference type="EMBL" id="MEB6856590.1"/>
    </source>
</evidence>
<dbReference type="Gene3D" id="3.40.50.300">
    <property type="entry name" value="P-loop containing nucleotide triphosphate hydrolases"/>
    <property type="match status" value="1"/>
</dbReference>
<dbReference type="RefSeq" id="WP_325931937.1">
    <property type="nucleotide sequence ID" value="NZ_JAMZOO010000001.1"/>
</dbReference>
<keyword evidence="6" id="KW-1185">Reference proteome</keyword>
<reference evidence="5 6" key="1">
    <citation type="submission" date="2022-05" db="EMBL/GenBank/DDBJ databases">
        <title>Whole genome sequences of Escherichia coli of fish isolates collected from Assam, India.</title>
        <authorList>
            <person name="Sudha S."/>
            <person name="Muneeb K.H."/>
            <person name="Rakshit O."/>
            <person name="Mendem S.K."/>
            <person name="Raisen C."/>
            <person name="Holmes M.A."/>
            <person name="Shome B.R."/>
            <person name="Sivaraman G.K."/>
        </authorList>
    </citation>
    <scope>NUCLEOTIDE SEQUENCE [LARGE SCALE GENOMIC DNA]</scope>
    <source>
        <strain evidence="5 6">278</strain>
    </source>
</reference>
<dbReference type="InterPro" id="IPR050153">
    <property type="entry name" value="Metal_Ion_Import_ABC"/>
</dbReference>
<gene>
    <name evidence="5" type="ORF">NA736_06040</name>
</gene>
<dbReference type="GO" id="GO:0005524">
    <property type="term" value="F:ATP binding"/>
    <property type="evidence" value="ECO:0007669"/>
    <property type="project" value="UniProtKB-KW"/>
</dbReference>
<evidence type="ECO:0000256" key="1">
    <source>
        <dbReference type="ARBA" id="ARBA00022448"/>
    </source>
</evidence>
<dbReference type="PROSITE" id="PS00211">
    <property type="entry name" value="ABC_TRANSPORTER_1"/>
    <property type="match status" value="1"/>
</dbReference>
<name>A0ABU6ED46_9GAMM</name>
<dbReference type="InterPro" id="IPR003593">
    <property type="entry name" value="AAA+_ATPase"/>
</dbReference>
<keyword evidence="1" id="KW-0813">Transport</keyword>
<keyword evidence="3 5" id="KW-0067">ATP-binding</keyword>
<dbReference type="InterPro" id="IPR003439">
    <property type="entry name" value="ABC_transporter-like_ATP-bd"/>
</dbReference>
<dbReference type="PANTHER" id="PTHR42734">
    <property type="entry name" value="METAL TRANSPORT SYSTEM ATP-BINDING PROTEIN TM_0124-RELATED"/>
    <property type="match status" value="1"/>
</dbReference>
<dbReference type="InterPro" id="IPR017871">
    <property type="entry name" value="ABC_transporter-like_CS"/>
</dbReference>
<sequence>MVLLKLGHLSVNNGRLNTFTEQVNYGERVHLIGANGAGKSTLLMAIAGELPFSGEIILNETSIRHYKYNDLSRMQSMVIQQLEALSFMPVFHYLSLYHKLSKMDVQQLNMLLNDFKIDKLLSKNIHHLSGGEWQRVRIVGAFIQLWSSYDLKGKLMLLDEPTNNLDVIQLAILDKWIEAFCQQGGAVIMSTHNLNHSYQKADRVWLIKEGYLVNSGASALLLDEKLLSTTFNTNIKCINDVDHIDWRVLQ</sequence>
<organism evidence="5 6">
    <name type="scientific">Proteus cibi</name>
    <dbReference type="NCBI Taxonomy" id="2050966"/>
    <lineage>
        <taxon>Bacteria</taxon>
        <taxon>Pseudomonadati</taxon>
        <taxon>Pseudomonadota</taxon>
        <taxon>Gammaproteobacteria</taxon>
        <taxon>Enterobacterales</taxon>
        <taxon>Morganellaceae</taxon>
        <taxon>Proteus</taxon>
    </lineage>
</organism>
<accession>A0ABU6ED46</accession>
<dbReference type="InterPro" id="IPR027417">
    <property type="entry name" value="P-loop_NTPase"/>
</dbReference>
<feature type="domain" description="ABC transporter" evidence="4">
    <location>
        <begin position="1"/>
        <end position="234"/>
    </location>
</feature>
<evidence type="ECO:0000256" key="2">
    <source>
        <dbReference type="ARBA" id="ARBA00022741"/>
    </source>
</evidence>
<comment type="caution">
    <text evidence="5">The sequence shown here is derived from an EMBL/GenBank/DDBJ whole genome shotgun (WGS) entry which is preliminary data.</text>
</comment>
<dbReference type="Pfam" id="PF00005">
    <property type="entry name" value="ABC_tran"/>
    <property type="match status" value="1"/>
</dbReference>
<dbReference type="PROSITE" id="PS50893">
    <property type="entry name" value="ABC_TRANSPORTER_2"/>
    <property type="match status" value="1"/>
</dbReference>
<dbReference type="Proteomes" id="UP001332939">
    <property type="component" value="Unassembled WGS sequence"/>
</dbReference>
<dbReference type="SMART" id="SM00382">
    <property type="entry name" value="AAA"/>
    <property type="match status" value="1"/>
</dbReference>